<dbReference type="Pfam" id="PF00135">
    <property type="entry name" value="COesterase"/>
    <property type="match status" value="1"/>
</dbReference>
<dbReference type="Gene3D" id="3.40.50.1820">
    <property type="entry name" value="alpha/beta hydrolase"/>
    <property type="match status" value="2"/>
</dbReference>
<reference evidence="4" key="2">
    <citation type="submission" date="2019-09" db="UniProtKB">
        <authorList>
            <consortium name="WormBaseParasite"/>
        </authorList>
    </citation>
    <scope>IDENTIFICATION</scope>
</reference>
<dbReference type="AlphaFoldDB" id="A0A183FWA0"/>
<reference evidence="2 3" key="1">
    <citation type="submission" date="2018-11" db="EMBL/GenBank/DDBJ databases">
        <authorList>
            <consortium name="Pathogen Informatics"/>
        </authorList>
    </citation>
    <scope>NUCLEOTIDE SEQUENCE [LARGE SCALE GENOMIC DNA]</scope>
</reference>
<gene>
    <name evidence="2" type="ORF">HPBE_LOCUS12691</name>
</gene>
<dbReference type="EMBL" id="UZAH01027599">
    <property type="protein sequence ID" value="VDO93214.1"/>
    <property type="molecule type" value="Genomic_DNA"/>
</dbReference>
<proteinExistence type="predicted"/>
<evidence type="ECO:0000313" key="3">
    <source>
        <dbReference type="Proteomes" id="UP000050761"/>
    </source>
</evidence>
<accession>A0A3P8AAJ3</accession>
<dbReference type="OrthoDB" id="5842897at2759"/>
<dbReference type="PANTHER" id="PTHR11559">
    <property type="entry name" value="CARBOXYLESTERASE"/>
    <property type="match status" value="1"/>
</dbReference>
<dbReference type="InterPro" id="IPR002018">
    <property type="entry name" value="CarbesteraseB"/>
</dbReference>
<evidence type="ECO:0000313" key="4">
    <source>
        <dbReference type="WBParaSite" id="HPBE_0001269001-mRNA-1"/>
    </source>
</evidence>
<dbReference type="WBParaSite" id="HPBE_0001269001-mRNA-1">
    <property type="protein sequence ID" value="HPBE_0001269001-mRNA-1"/>
    <property type="gene ID" value="HPBE_0001269001"/>
</dbReference>
<dbReference type="Proteomes" id="UP000050761">
    <property type="component" value="Unassembled WGS sequence"/>
</dbReference>
<evidence type="ECO:0000313" key="2">
    <source>
        <dbReference type="EMBL" id="VDO93214.1"/>
    </source>
</evidence>
<evidence type="ECO:0000259" key="1">
    <source>
        <dbReference type="Pfam" id="PF00135"/>
    </source>
</evidence>
<feature type="domain" description="Carboxylesterase type B" evidence="1">
    <location>
        <begin position="184"/>
        <end position="256"/>
    </location>
</feature>
<dbReference type="InterPro" id="IPR029058">
    <property type="entry name" value="AB_hydrolase_fold"/>
</dbReference>
<sequence length="472" mass="52192">MRELEWEDMGVKFDGWQLHHLRLADDIVLITPSISQAERMLVNFDRGVGTLDSNRILYLGREVNVANELASELSRRKRAAWGASKSVGEVAEEDEEQTWVIRKQDEHAISVAQRGIERTMHGVTRLTQVASGVPSFADIPSFTDVRRSETLSRGPSCRKLGGPATNALRKYPLNESRYRLDSAVQALRWVKSEIVNFGGDPNRITLSGQGNGGCAVSAHTLSPLSQNLFQQAIIQSGPLESCYSPDLIVSPASQQTTQTPGLQYDARAPYIPMTPYTNQAPSSSSYNYPATNGYQQQAPLNQQSSGYSTPAGSSYNAGNVMYDGTDPSQQLAQKLCNVSSNQWQSGNVGALRSCLHNYTIDVFVRNEGAVTSAWMIVRDDSFLPDSIDNLAVRRPRPRIPVIIGTVQDENADYAFKLISNGDANDSERQMYNNWMMDFARQNRLSPSAANQVSQIISQNYNVTPNAPIYDAR</sequence>
<accession>A0A183FWA0</accession>
<keyword evidence="3" id="KW-1185">Reference proteome</keyword>
<dbReference type="SUPFAM" id="SSF53474">
    <property type="entry name" value="alpha/beta-Hydrolases"/>
    <property type="match status" value="1"/>
</dbReference>
<organism evidence="3 4">
    <name type="scientific">Heligmosomoides polygyrus</name>
    <name type="common">Parasitic roundworm</name>
    <dbReference type="NCBI Taxonomy" id="6339"/>
    <lineage>
        <taxon>Eukaryota</taxon>
        <taxon>Metazoa</taxon>
        <taxon>Ecdysozoa</taxon>
        <taxon>Nematoda</taxon>
        <taxon>Chromadorea</taxon>
        <taxon>Rhabditida</taxon>
        <taxon>Rhabditina</taxon>
        <taxon>Rhabditomorpha</taxon>
        <taxon>Strongyloidea</taxon>
        <taxon>Heligmosomidae</taxon>
        <taxon>Heligmosomoides</taxon>
    </lineage>
</organism>
<protein>
    <submittedName>
        <fullName evidence="4">COesterase domain-containing protein</fullName>
    </submittedName>
</protein>
<dbReference type="InterPro" id="IPR050309">
    <property type="entry name" value="Type-B_Carboxylest/Lipase"/>
</dbReference>
<name>A0A183FWA0_HELPZ</name>